<dbReference type="Gene3D" id="1.10.12.10">
    <property type="entry name" value="Lyase 2-enoyl-coa Hydratase, Chain A, domain 2"/>
    <property type="match status" value="1"/>
</dbReference>
<keyword evidence="3" id="KW-1185">Reference proteome</keyword>
<accession>A0ABZ2TWM1</accession>
<dbReference type="InterPro" id="IPR029045">
    <property type="entry name" value="ClpP/crotonase-like_dom_sf"/>
</dbReference>
<dbReference type="Pfam" id="PF00378">
    <property type="entry name" value="ECH_1"/>
    <property type="match status" value="2"/>
</dbReference>
<gene>
    <name evidence="2" type="ORF">RVF87_12030</name>
</gene>
<dbReference type="Gene3D" id="3.90.226.10">
    <property type="entry name" value="2-enoyl-CoA Hydratase, Chain A, domain 1"/>
    <property type="match status" value="1"/>
</dbReference>
<dbReference type="InterPro" id="IPR014748">
    <property type="entry name" value="Enoyl-CoA_hydra_C"/>
</dbReference>
<dbReference type="PANTHER" id="PTHR43684:SF4">
    <property type="entry name" value="ENOYL-COA HYDRATASE_ISOMERASE FAMILY PROTEIN (AFU_ORTHOLOGUE AFUA_1G01890)"/>
    <property type="match status" value="1"/>
</dbReference>
<dbReference type="EMBL" id="CP136137">
    <property type="protein sequence ID" value="WYY05813.1"/>
    <property type="molecule type" value="Genomic_DNA"/>
</dbReference>
<dbReference type="PANTHER" id="PTHR43684">
    <property type="match status" value="1"/>
</dbReference>
<dbReference type="SUPFAM" id="SSF52096">
    <property type="entry name" value="ClpP/crotonase"/>
    <property type="match status" value="1"/>
</dbReference>
<comment type="similarity">
    <text evidence="1">Belongs to the enoyl-CoA hydratase/isomerase family.</text>
</comment>
<dbReference type="InterPro" id="IPR001753">
    <property type="entry name" value="Enoyl-CoA_hydra/iso"/>
</dbReference>
<sequence>MDTDEPHAYLPPDDDPQAPHVCYTVADGVATILLNRADRLNAFTDRMERELIEAFDRSDADDDVQAVLLTGAGRAFCAGMDLTAGDDPGNAFAEWRSSHTAPPGTQYRLADEDLPLRRDGGGRVVLRIFASIKPIVSAINGHAVGVGATMTLPTDIRIAADSVKFAFPFSRRAFVPESCSSWFLPRLVGPQQALEWMLTGRTFDAAEALAGGLVRSVHPASDVLDVATALVREIVDNTSPVSTSMSRRMLWHMMTAAHPMDAHALETTALNLRGVSDDAREGIEAFLAKRSPHFTDRVSTDTPDVFRRWPDPPFPVPKDLS</sequence>
<proteinExistence type="inferred from homology"/>
<dbReference type="RefSeq" id="WP_066164553.1">
    <property type="nucleotide sequence ID" value="NZ_CP136137.1"/>
</dbReference>
<evidence type="ECO:0000313" key="3">
    <source>
        <dbReference type="Proteomes" id="UP001479933"/>
    </source>
</evidence>
<evidence type="ECO:0000313" key="2">
    <source>
        <dbReference type="EMBL" id="WYY05813.1"/>
    </source>
</evidence>
<name>A0ABZ2TWM1_9ACTN</name>
<dbReference type="Proteomes" id="UP001479933">
    <property type="component" value="Chromosome"/>
</dbReference>
<organism evidence="2 3">
    <name type="scientific">Gordonia hydrophobica</name>
    <dbReference type="NCBI Taxonomy" id="40516"/>
    <lineage>
        <taxon>Bacteria</taxon>
        <taxon>Bacillati</taxon>
        <taxon>Actinomycetota</taxon>
        <taxon>Actinomycetes</taxon>
        <taxon>Mycobacteriales</taxon>
        <taxon>Gordoniaceae</taxon>
        <taxon>Gordonia</taxon>
    </lineage>
</organism>
<protein>
    <submittedName>
        <fullName evidence="2">Crotonase/enoyl-CoA hydratase family protein</fullName>
    </submittedName>
</protein>
<evidence type="ECO:0000256" key="1">
    <source>
        <dbReference type="ARBA" id="ARBA00005254"/>
    </source>
</evidence>
<dbReference type="InterPro" id="IPR051053">
    <property type="entry name" value="ECH/Chromodomain_protein"/>
</dbReference>
<dbReference type="CDD" id="cd06558">
    <property type="entry name" value="crotonase-like"/>
    <property type="match status" value="1"/>
</dbReference>
<dbReference type="NCBIfam" id="NF006109">
    <property type="entry name" value="PRK08260.1"/>
    <property type="match status" value="1"/>
</dbReference>
<reference evidence="2 3" key="1">
    <citation type="journal article" date="2023" name="Virus Evol.">
        <title>Computational host range prediction-The good, the bad, and the ugly.</title>
        <authorList>
            <person name="Howell A.A."/>
            <person name="Versoza C.J."/>
            <person name="Pfeifer S.P."/>
        </authorList>
    </citation>
    <scope>NUCLEOTIDE SEQUENCE [LARGE SCALE GENOMIC DNA]</scope>
    <source>
        <strain evidence="2 3">1610/1b</strain>
    </source>
</reference>